<sequence length="167" mass="18252">MRVCDLFSQEGRKWDIANMNLFSVKSGYHVGLRVLGREPVWDIKGKETAELLVVLAWQIMESSGGVGDGRLGNAGNLRAPAVGRVSSFVDATQQRPTRQGFRTSSTNPQLDLVANGWNCFVDGSIFVAQDLVGYGIVVEDEEGRFIRGQSSYDEGPNDPQISEALAM</sequence>
<keyword evidence="2" id="KW-1185">Reference proteome</keyword>
<proteinExistence type="predicted"/>
<evidence type="ECO:0000313" key="2">
    <source>
        <dbReference type="Proteomes" id="UP000027138"/>
    </source>
</evidence>
<protein>
    <submittedName>
        <fullName evidence="1">Uncharacterized protein</fullName>
    </submittedName>
</protein>
<name>A0A067LBB5_JATCU</name>
<evidence type="ECO:0000313" key="1">
    <source>
        <dbReference type="EMBL" id="KDP41775.1"/>
    </source>
</evidence>
<dbReference type="EMBL" id="KK914317">
    <property type="protein sequence ID" value="KDP41775.1"/>
    <property type="molecule type" value="Genomic_DNA"/>
</dbReference>
<organism evidence="1 2">
    <name type="scientific">Jatropha curcas</name>
    <name type="common">Barbados nut</name>
    <dbReference type="NCBI Taxonomy" id="180498"/>
    <lineage>
        <taxon>Eukaryota</taxon>
        <taxon>Viridiplantae</taxon>
        <taxon>Streptophyta</taxon>
        <taxon>Embryophyta</taxon>
        <taxon>Tracheophyta</taxon>
        <taxon>Spermatophyta</taxon>
        <taxon>Magnoliopsida</taxon>
        <taxon>eudicotyledons</taxon>
        <taxon>Gunneridae</taxon>
        <taxon>Pentapetalae</taxon>
        <taxon>rosids</taxon>
        <taxon>fabids</taxon>
        <taxon>Malpighiales</taxon>
        <taxon>Euphorbiaceae</taxon>
        <taxon>Crotonoideae</taxon>
        <taxon>Jatropheae</taxon>
        <taxon>Jatropha</taxon>
    </lineage>
</organism>
<dbReference type="Proteomes" id="UP000027138">
    <property type="component" value="Unassembled WGS sequence"/>
</dbReference>
<reference evidence="1 2" key="1">
    <citation type="journal article" date="2014" name="PLoS ONE">
        <title>Global Analysis of Gene Expression Profiles in Physic Nut (Jatropha curcas L.) Seedlings Exposed to Salt Stress.</title>
        <authorList>
            <person name="Zhang L."/>
            <person name="Zhang C."/>
            <person name="Wu P."/>
            <person name="Chen Y."/>
            <person name="Li M."/>
            <person name="Jiang H."/>
            <person name="Wu G."/>
        </authorList>
    </citation>
    <scope>NUCLEOTIDE SEQUENCE [LARGE SCALE GENOMIC DNA]</scope>
    <source>
        <strain evidence="2">cv. GZQX0401</strain>
        <tissue evidence="1">Young leaves</tissue>
    </source>
</reference>
<accession>A0A067LBB5</accession>
<gene>
    <name evidence="1" type="ORF">JCGZ_26793</name>
</gene>
<dbReference type="AlphaFoldDB" id="A0A067LBB5"/>